<reference evidence="1 2" key="1">
    <citation type="submission" date="2024-09" db="EMBL/GenBank/DDBJ databases">
        <title>A chromosome-level genome assembly of Gray's grenadier anchovy, Coilia grayii.</title>
        <authorList>
            <person name="Fu Z."/>
        </authorList>
    </citation>
    <scope>NUCLEOTIDE SEQUENCE [LARGE SCALE GENOMIC DNA]</scope>
    <source>
        <strain evidence="1">G4</strain>
        <tissue evidence="1">Muscle</tissue>
    </source>
</reference>
<dbReference type="Proteomes" id="UP001591681">
    <property type="component" value="Unassembled WGS sequence"/>
</dbReference>
<comment type="caution">
    <text evidence="1">The sequence shown here is derived from an EMBL/GenBank/DDBJ whole genome shotgun (WGS) entry which is preliminary data.</text>
</comment>
<dbReference type="AlphaFoldDB" id="A0ABD1KSL8"/>
<sequence>MCVCVCVCGSSSVTACCVGPVLGGESVSPNVSASVSPSVWEVRARQGDSVVLTCVAGNSSGSYTQWLQVCPDDVPHFLYKSPHFLSESPRFSFKRSKSGHGCYDLHIANVTHSDQCVYYYSLAEKDQHCDYTFQKTRTRLTLTDAAPVYPSCPPVSCPGNSCSLSHTLLLITCCLLSALLTLTCATGLCHKDRRVTGDDFKVVVSEHHQCEKTQRGLQCFHTEVMYTLISAEDS</sequence>
<keyword evidence="2" id="KW-1185">Reference proteome</keyword>
<dbReference type="SUPFAM" id="SSF48726">
    <property type="entry name" value="Immunoglobulin"/>
    <property type="match status" value="1"/>
</dbReference>
<evidence type="ECO:0000313" key="2">
    <source>
        <dbReference type="Proteomes" id="UP001591681"/>
    </source>
</evidence>
<organism evidence="1 2">
    <name type="scientific">Coilia grayii</name>
    <name type="common">Gray's grenadier anchovy</name>
    <dbReference type="NCBI Taxonomy" id="363190"/>
    <lineage>
        <taxon>Eukaryota</taxon>
        <taxon>Metazoa</taxon>
        <taxon>Chordata</taxon>
        <taxon>Craniata</taxon>
        <taxon>Vertebrata</taxon>
        <taxon>Euteleostomi</taxon>
        <taxon>Actinopterygii</taxon>
        <taxon>Neopterygii</taxon>
        <taxon>Teleostei</taxon>
        <taxon>Clupei</taxon>
        <taxon>Clupeiformes</taxon>
        <taxon>Clupeoidei</taxon>
        <taxon>Engraulidae</taxon>
        <taxon>Coilinae</taxon>
        <taxon>Coilia</taxon>
    </lineage>
</organism>
<evidence type="ECO:0008006" key="3">
    <source>
        <dbReference type="Google" id="ProtNLM"/>
    </source>
</evidence>
<accession>A0ABD1KSL8</accession>
<evidence type="ECO:0000313" key="1">
    <source>
        <dbReference type="EMBL" id="KAL2101763.1"/>
    </source>
</evidence>
<dbReference type="EMBL" id="JBHFQA010000003">
    <property type="protein sequence ID" value="KAL2101763.1"/>
    <property type="molecule type" value="Genomic_DNA"/>
</dbReference>
<proteinExistence type="predicted"/>
<dbReference type="InterPro" id="IPR036179">
    <property type="entry name" value="Ig-like_dom_sf"/>
</dbReference>
<protein>
    <recommendedName>
        <fullName evidence="3">Ig-like domain-containing protein</fullName>
    </recommendedName>
</protein>
<name>A0ABD1KSL8_9TELE</name>
<gene>
    <name evidence="1" type="ORF">ACEWY4_003524</name>
</gene>
<dbReference type="Gene3D" id="2.60.40.10">
    <property type="entry name" value="Immunoglobulins"/>
    <property type="match status" value="1"/>
</dbReference>
<dbReference type="InterPro" id="IPR013783">
    <property type="entry name" value="Ig-like_fold"/>
</dbReference>